<gene>
    <name evidence="8" type="ORF">KC19_2G038200</name>
</gene>
<evidence type="ECO:0000256" key="6">
    <source>
        <dbReference type="SAM" id="Phobius"/>
    </source>
</evidence>
<name>A0A8T0ISY8_CERPU</name>
<dbReference type="Proteomes" id="UP000822688">
    <property type="component" value="Chromosome 2"/>
</dbReference>
<dbReference type="GO" id="GO:0016020">
    <property type="term" value="C:membrane"/>
    <property type="evidence" value="ECO:0007669"/>
    <property type="project" value="UniProtKB-SubCell"/>
</dbReference>
<dbReference type="Pfam" id="PF06241">
    <property type="entry name" value="Castor_Poll_mid"/>
    <property type="match status" value="1"/>
</dbReference>
<feature type="transmembrane region" description="Helical" evidence="6">
    <location>
        <begin position="251"/>
        <end position="272"/>
    </location>
</feature>
<evidence type="ECO:0000313" key="9">
    <source>
        <dbReference type="Proteomes" id="UP000822688"/>
    </source>
</evidence>
<dbReference type="PANTHER" id="PTHR31563">
    <property type="entry name" value="ION CHANNEL POLLUX-RELATED"/>
    <property type="match status" value="1"/>
</dbReference>
<evidence type="ECO:0000256" key="4">
    <source>
        <dbReference type="ARBA" id="ARBA00022989"/>
    </source>
</evidence>
<dbReference type="PANTHER" id="PTHR31563:SF13">
    <property type="entry name" value="ION CHANNEL POLLUX-LIKE 1-RELATED"/>
    <property type="match status" value="1"/>
</dbReference>
<feature type="transmembrane region" description="Helical" evidence="6">
    <location>
        <begin position="309"/>
        <end position="330"/>
    </location>
</feature>
<reference evidence="8" key="1">
    <citation type="submission" date="2020-06" db="EMBL/GenBank/DDBJ databases">
        <title>WGS assembly of Ceratodon purpureus strain R40.</title>
        <authorList>
            <person name="Carey S.B."/>
            <person name="Jenkins J."/>
            <person name="Shu S."/>
            <person name="Lovell J.T."/>
            <person name="Sreedasyam A."/>
            <person name="Maumus F."/>
            <person name="Tiley G.P."/>
            <person name="Fernandez-Pozo N."/>
            <person name="Barry K."/>
            <person name="Chen C."/>
            <person name="Wang M."/>
            <person name="Lipzen A."/>
            <person name="Daum C."/>
            <person name="Saski C.A."/>
            <person name="Payton A.C."/>
            <person name="Mcbreen J.C."/>
            <person name="Conrad R.E."/>
            <person name="Kollar L.M."/>
            <person name="Olsson S."/>
            <person name="Huttunen S."/>
            <person name="Landis J.B."/>
            <person name="Wickett N.J."/>
            <person name="Johnson M.G."/>
            <person name="Rensing S.A."/>
            <person name="Grimwood J."/>
            <person name="Schmutz J."/>
            <person name="Mcdaniel S.F."/>
        </authorList>
    </citation>
    <scope>NUCLEOTIDE SEQUENCE</scope>
    <source>
        <strain evidence="8">R40</strain>
    </source>
</reference>
<proteinExistence type="inferred from homology"/>
<evidence type="ECO:0000256" key="5">
    <source>
        <dbReference type="ARBA" id="ARBA00023136"/>
    </source>
</evidence>
<dbReference type="Pfam" id="PF22614">
    <property type="entry name" value="Slo-like_RCK"/>
    <property type="match status" value="1"/>
</dbReference>
<evidence type="ECO:0000259" key="7">
    <source>
        <dbReference type="PROSITE" id="PS51201"/>
    </source>
</evidence>
<evidence type="ECO:0000313" key="8">
    <source>
        <dbReference type="EMBL" id="KAG0585778.1"/>
    </source>
</evidence>
<evidence type="ECO:0000256" key="1">
    <source>
        <dbReference type="ARBA" id="ARBA00004141"/>
    </source>
</evidence>
<dbReference type="GO" id="GO:0006813">
    <property type="term" value="P:potassium ion transport"/>
    <property type="evidence" value="ECO:0007669"/>
    <property type="project" value="InterPro"/>
</dbReference>
<comment type="subcellular location">
    <subcellularLocation>
        <location evidence="1">Membrane</location>
        <topology evidence="1">Multi-pass membrane protein</topology>
    </subcellularLocation>
</comment>
<dbReference type="PROSITE" id="PS51201">
    <property type="entry name" value="RCK_N"/>
    <property type="match status" value="1"/>
</dbReference>
<feature type="transmembrane region" description="Helical" evidence="6">
    <location>
        <begin position="146"/>
        <end position="168"/>
    </location>
</feature>
<evidence type="ECO:0000256" key="3">
    <source>
        <dbReference type="ARBA" id="ARBA00022692"/>
    </source>
</evidence>
<keyword evidence="5 6" id="KW-0472">Membrane</keyword>
<keyword evidence="4 6" id="KW-1133">Transmembrane helix</keyword>
<dbReference type="InterPro" id="IPR010420">
    <property type="entry name" value="CASTOR/POLLUX/SYM8_dom"/>
</dbReference>
<dbReference type="AlphaFoldDB" id="A0A8T0ISY8"/>
<dbReference type="InterPro" id="IPR003148">
    <property type="entry name" value="RCK_N"/>
</dbReference>
<organism evidence="8 9">
    <name type="scientific">Ceratodon purpureus</name>
    <name type="common">Fire moss</name>
    <name type="synonym">Dicranum purpureum</name>
    <dbReference type="NCBI Taxonomy" id="3225"/>
    <lineage>
        <taxon>Eukaryota</taxon>
        <taxon>Viridiplantae</taxon>
        <taxon>Streptophyta</taxon>
        <taxon>Embryophyta</taxon>
        <taxon>Bryophyta</taxon>
        <taxon>Bryophytina</taxon>
        <taxon>Bryopsida</taxon>
        <taxon>Dicranidae</taxon>
        <taxon>Pseudoditrichales</taxon>
        <taxon>Ditrichaceae</taxon>
        <taxon>Ceratodon</taxon>
    </lineage>
</organism>
<dbReference type="EMBL" id="CM026422">
    <property type="protein sequence ID" value="KAG0585778.1"/>
    <property type="molecule type" value="Genomic_DNA"/>
</dbReference>
<feature type="domain" description="RCK N-terminal" evidence="7">
    <location>
        <begin position="350"/>
        <end position="498"/>
    </location>
</feature>
<accession>A0A8T0ISY8</accession>
<sequence>MREAAMAGGQVMHLVCAGSSFELRKARLLSACSSFRLQPHWRSCAVAGGRKSYSITTAAMSTENRGDHNEQEALVASQETSTYQVGWRKLQRASVKFIQSQLHSSTKDQANLDRSARIHPATGNGSLVLPVELHTDTSSNGDDSNFFQLLTSKGATVVMSLLFAAFLFKKAVFKDPPSWGFNSTALLGALKLSPSLVRQALSQAFDHPVDSLMTSPQQMRLKVTPPDFSIMNWNLARLSYMLDVLLERHPITYVLLLIMACLTLIVIGGLLFKRYRARQTLGDALWDAWACLCSSGTHLKEKSQQGRTIGFFLAFGGLLFYSLLTSTMTAQIKLRMEWLREGAHSQVMENGHIIICGANNHMTTVLKQLNKSHEFAIRDGTAASRKQTVLLLSERARREIERIVSPVTKECTQINILTRCGSLSSPRSFAKVAADKARAIVLLANKDDPYEADADNVLALLALQSLLDERTAGNVIVEVSRKSTAGLLKSLSGLKVSPVQNLSSKLFVQCTRQAGLVDVYQQLLDHGKTVINLRNYPSLAGLSYGEVRRGFPEAVVCGLIPAGGGPDFHPKDTRLLESTDQLLILARKHTHRLPPAALLAKDEESLRRSSKASTSDSIPVTTDLKEFRTFTKIFNRPKGTGSKTSDWSAARKERVIILGWRPGVSEMVWEYDDYVGPGSELTILAETPVEERKACLARRSKTHLRNIQVVHKIGNPMSRSDLQDAILSSIPQRLHTGVKSADEDSVKIPLSIVVIGDKGWHAGESSKPDKQCVFALLLAESLCKEFNVKVTSLVAEFIDTKMGKQVVKSHPTLTYIGTSELAGLVTSQVVEHNDLNAVWTELLNSWGNEIYMKGIQLYMREGESPTFSELQERAASRGEVAIGYRHNNKVVLNPSSKEKPLEKTLRWKRTSMTNHTRNTGMCLWRSLLESGLVSLEEKILFTLNIFYSSYVPNGDGRGCIS</sequence>
<dbReference type="SUPFAM" id="SSF81324">
    <property type="entry name" value="Voltage-gated potassium channels"/>
    <property type="match status" value="1"/>
</dbReference>
<protein>
    <recommendedName>
        <fullName evidence="7">RCK N-terminal domain-containing protein</fullName>
    </recommendedName>
</protein>
<comment type="caution">
    <text evidence="8">The sequence shown here is derived from an EMBL/GenBank/DDBJ whole genome shotgun (WGS) entry which is preliminary data.</text>
</comment>
<comment type="similarity">
    <text evidence="2">Belongs to the castor/pollux (TC 1.A.1.23) family.</text>
</comment>
<keyword evidence="9" id="KW-1185">Reference proteome</keyword>
<dbReference type="Gene3D" id="3.40.50.720">
    <property type="entry name" value="NAD(P)-binding Rossmann-like Domain"/>
    <property type="match status" value="1"/>
</dbReference>
<keyword evidence="3 6" id="KW-0812">Transmembrane</keyword>
<evidence type="ECO:0000256" key="2">
    <source>
        <dbReference type="ARBA" id="ARBA00008577"/>
    </source>
</evidence>
<dbReference type="InterPro" id="IPR044849">
    <property type="entry name" value="CASTOR/POLLUX/SYM8-like"/>
</dbReference>